<dbReference type="Proteomes" id="UP000199708">
    <property type="component" value="Unassembled WGS sequence"/>
</dbReference>
<organism evidence="1 2">
    <name type="scientific">Facklamia miroungae</name>
    <dbReference type="NCBI Taxonomy" id="120956"/>
    <lineage>
        <taxon>Bacteria</taxon>
        <taxon>Bacillati</taxon>
        <taxon>Bacillota</taxon>
        <taxon>Bacilli</taxon>
        <taxon>Lactobacillales</taxon>
        <taxon>Aerococcaceae</taxon>
        <taxon>Facklamia</taxon>
    </lineage>
</organism>
<dbReference type="InterPro" id="IPR021321">
    <property type="entry name" value="DUF2922"/>
</dbReference>
<dbReference type="RefSeq" id="WP_090288944.1">
    <property type="nucleotide sequence ID" value="NZ_FNCK01000001.1"/>
</dbReference>
<dbReference type="AlphaFoldDB" id="A0A1G7PIK5"/>
<evidence type="ECO:0000313" key="1">
    <source>
        <dbReference type="EMBL" id="SDF85220.1"/>
    </source>
</evidence>
<dbReference type="OrthoDB" id="2454247at2"/>
<protein>
    <recommendedName>
        <fullName evidence="3">DUF2922 domain-containing protein</fullName>
    </recommendedName>
</protein>
<dbReference type="Pfam" id="PF11148">
    <property type="entry name" value="DUF2922"/>
    <property type="match status" value="1"/>
</dbReference>
<proteinExistence type="predicted"/>
<gene>
    <name evidence="1" type="ORF">SAMN05421791_101242</name>
</gene>
<evidence type="ECO:0000313" key="2">
    <source>
        <dbReference type="Proteomes" id="UP000199708"/>
    </source>
</evidence>
<dbReference type="STRING" id="120956.SAMN05421791_101242"/>
<reference evidence="1 2" key="1">
    <citation type="submission" date="2016-10" db="EMBL/GenBank/DDBJ databases">
        <authorList>
            <person name="de Groot N.N."/>
        </authorList>
    </citation>
    <scope>NUCLEOTIDE SEQUENCE [LARGE SCALE GENOMIC DNA]</scope>
    <source>
        <strain evidence="1 2">ATCC BAA-466</strain>
    </source>
</reference>
<evidence type="ECO:0008006" key="3">
    <source>
        <dbReference type="Google" id="ProtNLM"/>
    </source>
</evidence>
<name>A0A1G7PIK5_9LACT</name>
<dbReference type="EMBL" id="FNCK01000001">
    <property type="protein sequence ID" value="SDF85220.1"/>
    <property type="molecule type" value="Genomic_DNA"/>
</dbReference>
<accession>A0A1G7PIK5</accession>
<sequence>MKDSMVLELVFLDAAGKNRKITISQPALNIAQETAEAVMQAIVACDLFKDEKGMDMYVTPVVARYVERNVTDVYAYEEA</sequence>
<keyword evidence="2" id="KW-1185">Reference proteome</keyword>